<evidence type="ECO:0000256" key="1">
    <source>
        <dbReference type="SAM" id="Phobius"/>
    </source>
</evidence>
<keyword evidence="1" id="KW-0472">Membrane</keyword>
<dbReference type="RefSeq" id="WP_286662485.1">
    <property type="nucleotide sequence ID" value="NZ_JASZYV010000007.1"/>
</dbReference>
<keyword evidence="3" id="KW-1185">Reference proteome</keyword>
<sequence length="47" mass="5343">MDTRHRHIRIERAAWLVAAVAALGATFALYARPAFLVTLIDQIWSCF</sequence>
<gene>
    <name evidence="2" type="ORF">QTH91_22925</name>
</gene>
<proteinExistence type="predicted"/>
<dbReference type="EMBL" id="JASZYV010000007">
    <property type="protein sequence ID" value="MDM0047363.1"/>
    <property type="molecule type" value="Genomic_DNA"/>
</dbReference>
<name>A0ABT7NHG4_9BURK</name>
<reference evidence="2" key="1">
    <citation type="submission" date="2023-06" db="EMBL/GenBank/DDBJ databases">
        <authorList>
            <person name="Jiang Y."/>
            <person name="Liu Q."/>
        </authorList>
    </citation>
    <scope>NUCLEOTIDE SEQUENCE</scope>
    <source>
        <strain evidence="2">CGMCC 1.12089</strain>
    </source>
</reference>
<organism evidence="2 3">
    <name type="scientific">Variovorax dokdonensis</name>
    <dbReference type="NCBI Taxonomy" id="344883"/>
    <lineage>
        <taxon>Bacteria</taxon>
        <taxon>Pseudomonadati</taxon>
        <taxon>Pseudomonadota</taxon>
        <taxon>Betaproteobacteria</taxon>
        <taxon>Burkholderiales</taxon>
        <taxon>Comamonadaceae</taxon>
        <taxon>Variovorax</taxon>
    </lineage>
</organism>
<evidence type="ECO:0000313" key="3">
    <source>
        <dbReference type="Proteomes" id="UP001174908"/>
    </source>
</evidence>
<dbReference type="Proteomes" id="UP001174908">
    <property type="component" value="Unassembled WGS sequence"/>
</dbReference>
<feature type="transmembrane region" description="Helical" evidence="1">
    <location>
        <begin position="12"/>
        <end position="31"/>
    </location>
</feature>
<protein>
    <submittedName>
        <fullName evidence="2">Uncharacterized protein</fullName>
    </submittedName>
</protein>
<keyword evidence="1" id="KW-0812">Transmembrane</keyword>
<evidence type="ECO:0000313" key="2">
    <source>
        <dbReference type="EMBL" id="MDM0047363.1"/>
    </source>
</evidence>
<accession>A0ABT7NHG4</accession>
<comment type="caution">
    <text evidence="2">The sequence shown here is derived from an EMBL/GenBank/DDBJ whole genome shotgun (WGS) entry which is preliminary data.</text>
</comment>
<keyword evidence="1" id="KW-1133">Transmembrane helix</keyword>